<dbReference type="PANTHER" id="PTHR13932">
    <property type="entry name" value="COPROPORPHYRINIGEN III OXIDASE"/>
    <property type="match status" value="1"/>
</dbReference>
<dbReference type="InterPro" id="IPR006638">
    <property type="entry name" value="Elp3/MiaA/NifB-like_rSAM"/>
</dbReference>
<keyword evidence="13" id="KW-1185">Reference proteome</keyword>
<evidence type="ECO:0000256" key="4">
    <source>
        <dbReference type="ARBA" id="ARBA00022691"/>
    </source>
</evidence>
<evidence type="ECO:0000256" key="2">
    <source>
        <dbReference type="ARBA" id="ARBA00017228"/>
    </source>
</evidence>
<keyword evidence="4 9" id="KW-0949">S-adenosyl-L-methionine</keyword>
<keyword evidence="9" id="KW-0963">Cytoplasm</keyword>
<dbReference type="Pfam" id="PF06969">
    <property type="entry name" value="HemN_C"/>
    <property type="match status" value="1"/>
</dbReference>
<dbReference type="SFLD" id="SFLDG01065">
    <property type="entry name" value="anaerobic_coproporphyrinogen-I"/>
    <property type="match status" value="1"/>
</dbReference>
<dbReference type="EMBL" id="CP014160">
    <property type="protein sequence ID" value="AMB94731.1"/>
    <property type="molecule type" value="Genomic_DNA"/>
</dbReference>
<dbReference type="GO" id="GO:0006779">
    <property type="term" value="P:porphyrin-containing compound biosynthetic process"/>
    <property type="evidence" value="ECO:0007669"/>
    <property type="project" value="InterPro"/>
</dbReference>
<dbReference type="Pfam" id="PF04055">
    <property type="entry name" value="Radical_SAM"/>
    <property type="match status" value="1"/>
</dbReference>
<reference evidence="13" key="2">
    <citation type="submission" date="2016-01" db="EMBL/GenBank/DDBJ databases">
        <title>Six Aerococcus type strain genome sequencing and assembly using PacBio and Illumina Hiseq.</title>
        <authorList>
            <person name="Carkaci D."/>
            <person name="Dargis R."/>
            <person name="Nielsen X.C."/>
            <person name="Skovgaard O."/>
            <person name="Fuursted K."/>
            <person name="Christensen J.J."/>
        </authorList>
    </citation>
    <scope>NUCLEOTIDE SEQUENCE [LARGE SCALE GENOMIC DNA]</scope>
    <source>
        <strain evidence="13">CCUG43001</strain>
    </source>
</reference>
<dbReference type="Proteomes" id="UP000069912">
    <property type="component" value="Chromosome"/>
</dbReference>
<dbReference type="InterPro" id="IPR058240">
    <property type="entry name" value="rSAM_sf"/>
</dbReference>
<dbReference type="RefSeq" id="WP_067976108.1">
    <property type="nucleotide sequence ID" value="NZ_CAJHKN010000001.1"/>
</dbReference>
<dbReference type="InterPro" id="IPR007197">
    <property type="entry name" value="rSAM"/>
</dbReference>
<keyword evidence="9" id="KW-0004">4Fe-4S</keyword>
<reference evidence="12 14" key="3">
    <citation type="submission" date="2017-12" db="EMBL/GenBank/DDBJ databases">
        <title>Phylogenetic diversity of female urinary microbiome.</title>
        <authorList>
            <person name="Thomas-White K."/>
            <person name="Wolfe A.J."/>
        </authorList>
    </citation>
    <scope>NUCLEOTIDE SEQUENCE [LARGE SCALE GENOMIC DNA]</scope>
    <source>
        <strain evidence="12 14">UMB0139</strain>
    </source>
</reference>
<accession>A0A109RDU2</accession>
<keyword evidence="6 9" id="KW-0408">Iron</keyword>
<keyword evidence="3 9" id="KW-0349">Heme</keyword>
<gene>
    <name evidence="11" type="ORF">AWM72_08165</name>
    <name evidence="12" type="ORF">CYJ28_01585</name>
</gene>
<evidence type="ECO:0000313" key="13">
    <source>
        <dbReference type="Proteomes" id="UP000069912"/>
    </source>
</evidence>
<reference evidence="11 13" key="1">
    <citation type="journal article" date="2016" name="Genome Announc.">
        <title>Complete Genome Sequences of Aerococcus christensenii CCUG 28831T, Aerococcus sanguinicola CCUG 43001T, Aerococcus urinae CCUG 36881T, Aerococcus urinaeequi CCUG 28094T, Aerococcus urinaehominis CCUG 42038 BT, and Aerococcus viridans CCUG 4311T.</title>
        <authorList>
            <person name="Carkaci D."/>
            <person name="Dargis R."/>
            <person name="Nielsen X.C."/>
            <person name="Skovgaard O."/>
            <person name="Fuursted K."/>
            <person name="Christensen J.J."/>
        </authorList>
    </citation>
    <scope>NUCLEOTIDE SEQUENCE [LARGE SCALE GENOMIC DNA]</scope>
    <source>
        <strain evidence="11 13">CCUG43001</strain>
    </source>
</reference>
<dbReference type="InterPro" id="IPR010723">
    <property type="entry name" value="HemN_C"/>
</dbReference>
<dbReference type="InterPro" id="IPR034505">
    <property type="entry name" value="Coproporphyrinogen-III_oxidase"/>
</dbReference>
<dbReference type="OrthoDB" id="9808022at2"/>
<evidence type="ECO:0000313" key="11">
    <source>
        <dbReference type="EMBL" id="AMB94731.1"/>
    </source>
</evidence>
<dbReference type="GeneID" id="92904041"/>
<dbReference type="SFLD" id="SFLDF00562">
    <property type="entry name" value="HemN-like__clustered_with_heat"/>
    <property type="match status" value="1"/>
</dbReference>
<evidence type="ECO:0000256" key="3">
    <source>
        <dbReference type="ARBA" id="ARBA00022617"/>
    </source>
</evidence>
<evidence type="ECO:0000313" key="14">
    <source>
        <dbReference type="Proteomes" id="UP000234239"/>
    </source>
</evidence>
<keyword evidence="5 9" id="KW-0479">Metal-binding</keyword>
<evidence type="ECO:0000256" key="8">
    <source>
        <dbReference type="ARBA" id="ARBA00023186"/>
    </source>
</evidence>
<dbReference type="GO" id="GO:0005737">
    <property type="term" value="C:cytoplasm"/>
    <property type="evidence" value="ECO:0007669"/>
    <property type="project" value="UniProtKB-SubCell"/>
</dbReference>
<evidence type="ECO:0000256" key="6">
    <source>
        <dbReference type="ARBA" id="ARBA00023004"/>
    </source>
</evidence>
<dbReference type="PANTHER" id="PTHR13932:SF5">
    <property type="entry name" value="RADICAL S-ADENOSYL METHIONINE DOMAIN-CONTAINING PROTEIN 1, MITOCHONDRIAL"/>
    <property type="match status" value="1"/>
</dbReference>
<evidence type="ECO:0000256" key="5">
    <source>
        <dbReference type="ARBA" id="ARBA00022723"/>
    </source>
</evidence>
<dbReference type="AlphaFoldDB" id="A0A109RDU2"/>
<dbReference type="InterPro" id="IPR004559">
    <property type="entry name" value="HemW-like"/>
</dbReference>
<dbReference type="EMBL" id="PKGY01000001">
    <property type="protein sequence ID" value="PKZ23267.1"/>
    <property type="molecule type" value="Genomic_DNA"/>
</dbReference>
<dbReference type="NCBIfam" id="TIGR00539">
    <property type="entry name" value="hemN_rel"/>
    <property type="match status" value="1"/>
</dbReference>
<evidence type="ECO:0000256" key="1">
    <source>
        <dbReference type="ARBA" id="ARBA00006100"/>
    </source>
</evidence>
<dbReference type="Proteomes" id="UP000234239">
    <property type="component" value="Unassembled WGS sequence"/>
</dbReference>
<comment type="similarity">
    <text evidence="1">Belongs to the anaerobic coproporphyrinogen-III oxidase family. HemW subfamily.</text>
</comment>
<evidence type="ECO:0000256" key="7">
    <source>
        <dbReference type="ARBA" id="ARBA00023014"/>
    </source>
</evidence>
<dbReference type="PROSITE" id="PS51918">
    <property type="entry name" value="RADICAL_SAM"/>
    <property type="match status" value="1"/>
</dbReference>
<dbReference type="SMART" id="SM00729">
    <property type="entry name" value="Elp3"/>
    <property type="match status" value="1"/>
</dbReference>
<dbReference type="SFLD" id="SFLDF00288">
    <property type="entry name" value="HemN-like__clustered_with_nucl"/>
    <property type="match status" value="1"/>
</dbReference>
<keyword evidence="7 9" id="KW-0411">Iron-sulfur</keyword>
<dbReference type="KEGG" id="asan:AWM72_08165"/>
<dbReference type="GO" id="GO:0046872">
    <property type="term" value="F:metal ion binding"/>
    <property type="evidence" value="ECO:0007669"/>
    <property type="project" value="UniProtKB-UniRule"/>
</dbReference>
<evidence type="ECO:0000313" key="12">
    <source>
        <dbReference type="EMBL" id="PKZ23267.1"/>
    </source>
</evidence>
<evidence type="ECO:0000256" key="9">
    <source>
        <dbReference type="RuleBase" id="RU364116"/>
    </source>
</evidence>
<dbReference type="InterPro" id="IPR013785">
    <property type="entry name" value="Aldolase_TIM"/>
</dbReference>
<keyword evidence="8 9" id="KW-0143">Chaperone</keyword>
<dbReference type="CDD" id="cd01335">
    <property type="entry name" value="Radical_SAM"/>
    <property type="match status" value="1"/>
</dbReference>
<feature type="domain" description="Radical SAM core" evidence="10">
    <location>
        <begin position="1"/>
        <end position="235"/>
    </location>
</feature>
<sequence>MSLAQSIYIHIPFCNHICYYCDFNKVFIENQPVDDYISALGCEYRAFAQELGQEKIETIYVGGGTPSSLNEAQIEAVFQSLYPLIDLSPEAEISFEINPNDITADKLATLKAQGVNRLSIGVQTFNNELLRKIGRKHSAEEAVAGIRLAQDMGFDNLSMDLIFALPKQTLADFEDSLHQALELDLPHYSIYSLILEKKTVFYNLMRQGKLPLPSQDLEAEMFQVAIDAMEGAGRRHYEVSNYGLPGYESRHNLAYWDNAEYFGFGAGAHGYLKGWRYQNHGPIQHYLEAVADQGHAILRKQELSLEQRIEEEMFLGLREAGGVSRARFKADFGIDLYDLYQDAIDQLLDQGLIVFDEDHIALSHHGLFLGNEVFQAFLLSDETD</sequence>
<protein>
    <recommendedName>
        <fullName evidence="2 9">Heme chaperone HemW</fullName>
    </recommendedName>
</protein>
<dbReference type="Gene3D" id="3.20.20.70">
    <property type="entry name" value="Aldolase class I"/>
    <property type="match status" value="1"/>
</dbReference>
<comment type="subcellular location">
    <subcellularLocation>
        <location evidence="9">Cytoplasm</location>
    </subcellularLocation>
</comment>
<dbReference type="GO" id="GO:0004109">
    <property type="term" value="F:coproporphyrinogen oxidase activity"/>
    <property type="evidence" value="ECO:0007669"/>
    <property type="project" value="InterPro"/>
</dbReference>
<evidence type="ECO:0000259" key="10">
    <source>
        <dbReference type="PROSITE" id="PS51918"/>
    </source>
</evidence>
<name>A0A109RDU2_9LACT</name>
<dbReference type="GO" id="GO:0051539">
    <property type="term" value="F:4 iron, 4 sulfur cluster binding"/>
    <property type="evidence" value="ECO:0007669"/>
    <property type="project" value="UniProtKB-UniRule"/>
</dbReference>
<proteinExistence type="inferred from homology"/>
<dbReference type="SUPFAM" id="SSF102114">
    <property type="entry name" value="Radical SAM enzymes"/>
    <property type="match status" value="1"/>
</dbReference>
<organism evidence="11 13">
    <name type="scientific">Aerococcus sanguinicola</name>
    <dbReference type="NCBI Taxonomy" id="119206"/>
    <lineage>
        <taxon>Bacteria</taxon>
        <taxon>Bacillati</taxon>
        <taxon>Bacillota</taxon>
        <taxon>Bacilli</taxon>
        <taxon>Lactobacillales</taxon>
        <taxon>Aerococcaceae</taxon>
        <taxon>Aerococcus</taxon>
    </lineage>
</organism>
<comment type="function">
    <text evidence="9">Probably acts as a heme chaperone, transferring heme to an unknown acceptor. Binds one molecule of heme per monomer, possibly covalently. Binds 1 [4Fe-4S] cluster. The cluster is coordinated with 3 cysteines and an exchangeable S-adenosyl-L-methionine.</text>
</comment>
<dbReference type="SFLD" id="SFLDS00029">
    <property type="entry name" value="Radical_SAM"/>
    <property type="match status" value="1"/>
</dbReference>